<proteinExistence type="predicted"/>
<feature type="region of interest" description="Disordered" evidence="1">
    <location>
        <begin position="225"/>
        <end position="250"/>
    </location>
</feature>
<evidence type="ECO:0000259" key="2">
    <source>
        <dbReference type="Pfam" id="PF21789"/>
    </source>
</evidence>
<evidence type="ECO:0000256" key="1">
    <source>
        <dbReference type="SAM" id="MobiDB-lite"/>
    </source>
</evidence>
<dbReference type="InterPro" id="IPR048367">
    <property type="entry name" value="TNP-like_RNaseH_C"/>
</dbReference>
<dbReference type="EMBL" id="OU963863">
    <property type="protein sequence ID" value="CAH0385443.1"/>
    <property type="molecule type" value="Genomic_DNA"/>
</dbReference>
<keyword evidence="4" id="KW-1185">Reference proteome</keyword>
<evidence type="ECO:0000313" key="4">
    <source>
        <dbReference type="Proteomes" id="UP001152759"/>
    </source>
</evidence>
<name>A0A9P0A3A5_BEMTA</name>
<dbReference type="Proteomes" id="UP001152759">
    <property type="component" value="Chromosome 2"/>
</dbReference>
<accession>A0A9P0A3A5</accession>
<feature type="domain" description="Transposable element P transposase-like RNase H C-terminal" evidence="2">
    <location>
        <begin position="120"/>
        <end position="151"/>
    </location>
</feature>
<reference evidence="3" key="1">
    <citation type="submission" date="2021-12" db="EMBL/GenBank/DDBJ databases">
        <authorList>
            <person name="King R."/>
        </authorList>
    </citation>
    <scope>NUCLEOTIDE SEQUENCE</scope>
</reference>
<protein>
    <recommendedName>
        <fullName evidence="2">Transposable element P transposase-like RNase H C-terminal domain-containing protein</fullName>
    </recommendedName>
</protein>
<evidence type="ECO:0000313" key="3">
    <source>
        <dbReference type="EMBL" id="CAH0385443.1"/>
    </source>
</evidence>
<dbReference type="Pfam" id="PF21789">
    <property type="entry name" value="TNP-like_RNaseH_C"/>
    <property type="match status" value="1"/>
</dbReference>
<dbReference type="AlphaFoldDB" id="A0A9P0A3A5"/>
<organism evidence="3 4">
    <name type="scientific">Bemisia tabaci</name>
    <name type="common">Sweetpotato whitefly</name>
    <name type="synonym">Aleurodes tabaci</name>
    <dbReference type="NCBI Taxonomy" id="7038"/>
    <lineage>
        <taxon>Eukaryota</taxon>
        <taxon>Metazoa</taxon>
        <taxon>Ecdysozoa</taxon>
        <taxon>Arthropoda</taxon>
        <taxon>Hexapoda</taxon>
        <taxon>Insecta</taxon>
        <taxon>Pterygota</taxon>
        <taxon>Neoptera</taxon>
        <taxon>Paraneoptera</taxon>
        <taxon>Hemiptera</taxon>
        <taxon>Sternorrhyncha</taxon>
        <taxon>Aleyrodoidea</taxon>
        <taxon>Aleyrodidae</taxon>
        <taxon>Aleyrodinae</taxon>
        <taxon>Bemisia</taxon>
    </lineage>
</organism>
<gene>
    <name evidence="3" type="ORF">BEMITA_LOCUS4667</name>
</gene>
<sequence>MEVKRTLEEELLCFVKAQKTKSYIHCTIKDDIDQLRFQDERLKCMTADTVVAERGLSLRNRIEGTDLLADKIARRLEQTVLEGVGVTMVKPMRESFEIANEARTSVENEVMNTLKTYLFCRDHIEMFFDITRQHSGYNRNPTCRQFQSAYKKCLVQLELKAVETGRVCSEESAWYRILQCPNLTMSVEVQVPRLIQYYRRRSNESGRNRSRQGDTDSFESYIASFTTDSSDKESKRITSPSQSLKRKIEEVLANDIDNSSVGDDKRKKMNEMK</sequence>